<dbReference type="InterPro" id="IPR002798">
    <property type="entry name" value="SpoIIM-like"/>
</dbReference>
<proteinExistence type="predicted"/>
<evidence type="ECO:0000313" key="2">
    <source>
        <dbReference type="EMBL" id="USH00409.1"/>
    </source>
</evidence>
<accession>A0A9E7MB57</accession>
<keyword evidence="3" id="KW-1185">Reference proteome</keyword>
<keyword evidence="1" id="KW-1133">Transmembrane helix</keyword>
<evidence type="ECO:0000256" key="1">
    <source>
        <dbReference type="SAM" id="Phobius"/>
    </source>
</evidence>
<dbReference type="GeneID" id="72777234"/>
<dbReference type="AlphaFoldDB" id="A0A9E7MB57"/>
<protein>
    <submittedName>
        <fullName evidence="2">Stage II sporulation protein M</fullName>
    </submittedName>
</protein>
<dbReference type="RefSeq" id="WP_251949690.1">
    <property type="nucleotide sequence ID" value="NZ_CP080572.1"/>
</dbReference>
<evidence type="ECO:0000313" key="3">
    <source>
        <dbReference type="Proteomes" id="UP001056425"/>
    </source>
</evidence>
<feature type="transmembrane region" description="Helical" evidence="1">
    <location>
        <begin position="97"/>
        <end position="121"/>
    </location>
</feature>
<keyword evidence="1" id="KW-0472">Membrane</keyword>
<dbReference type="PANTHER" id="PTHR35337:SF1">
    <property type="entry name" value="SLR1478 PROTEIN"/>
    <property type="match status" value="1"/>
</dbReference>
<dbReference type="Proteomes" id="UP001056425">
    <property type="component" value="Chromosome"/>
</dbReference>
<reference evidence="2 3" key="1">
    <citation type="submission" date="2021-08" db="EMBL/GenBank/DDBJ databases">
        <title>Thermococcus onnuriiensis IOH2.</title>
        <authorList>
            <person name="Park Y.-J."/>
        </authorList>
    </citation>
    <scope>NUCLEOTIDE SEQUENCE [LARGE SCALE GENOMIC DNA]</scope>
    <source>
        <strain evidence="2 3">IOH2</strain>
    </source>
</reference>
<sequence length="172" mass="18874">MNRAVSPLIFIFGLIFGLFSASQNDYSAYFGFDPFDNFNPGFLFFFRHNINVAFLLWSGAVTFGITTLVNLLFNAFVIGSAIGTTATQIGLTKTLLIILPHGVFEIPALIIAGAAGFKIPYELLRFALGKKKEMITEEDAKGFFKFVGISIVLIFIAAVIESTITMKIAKNI</sequence>
<feature type="transmembrane region" description="Helical" evidence="1">
    <location>
        <begin position="142"/>
        <end position="160"/>
    </location>
</feature>
<gene>
    <name evidence="2" type="ORF">K1720_02780</name>
</gene>
<dbReference type="KEGG" id="thei:K1720_02780"/>
<feature type="transmembrane region" description="Helical" evidence="1">
    <location>
        <begin position="45"/>
        <end position="64"/>
    </location>
</feature>
<name>A0A9E7MB57_9EURY</name>
<keyword evidence="1" id="KW-0812">Transmembrane</keyword>
<dbReference type="Pfam" id="PF01944">
    <property type="entry name" value="SpoIIM"/>
    <property type="match status" value="1"/>
</dbReference>
<dbReference type="EMBL" id="CP080572">
    <property type="protein sequence ID" value="USH00409.1"/>
    <property type="molecule type" value="Genomic_DNA"/>
</dbReference>
<organism evidence="2 3">
    <name type="scientific">Thermococcus argininiproducens</name>
    <dbReference type="NCBI Taxonomy" id="2866384"/>
    <lineage>
        <taxon>Archaea</taxon>
        <taxon>Methanobacteriati</taxon>
        <taxon>Methanobacteriota</taxon>
        <taxon>Thermococci</taxon>
        <taxon>Thermococcales</taxon>
        <taxon>Thermococcaceae</taxon>
        <taxon>Thermococcus</taxon>
    </lineage>
</organism>
<dbReference type="PANTHER" id="PTHR35337">
    <property type="entry name" value="SLR1478 PROTEIN"/>
    <property type="match status" value="1"/>
</dbReference>